<accession>R2XQZ9</accession>
<organism evidence="2 4">
    <name type="scientific">Enterococcus gilvus ATCC BAA-350</name>
    <dbReference type="NCBI Taxonomy" id="1158614"/>
    <lineage>
        <taxon>Bacteria</taxon>
        <taxon>Bacillati</taxon>
        <taxon>Bacillota</taxon>
        <taxon>Bacilli</taxon>
        <taxon>Lactobacillales</taxon>
        <taxon>Enterococcaceae</taxon>
        <taxon>Enterococcus</taxon>
    </lineage>
</organism>
<feature type="transmembrane region" description="Helical" evidence="1">
    <location>
        <begin position="27"/>
        <end position="53"/>
    </location>
</feature>
<sequence length="97" mass="11312">MDRKDLDDLLEKEKVELNDLPKDLQSYALFTGFVVLLKSLANYMLVINIILLFLWFGKLTIFLGLMQLLFIFLLSKVQKFLLKQMGKKIEGELKSNN</sequence>
<keyword evidence="1" id="KW-0812">Transmembrane</keyword>
<comment type="caution">
    <text evidence="2">The sequence shown here is derived from an EMBL/GenBank/DDBJ whole genome shotgun (WGS) entry which is preliminary data.</text>
</comment>
<dbReference type="Proteomes" id="UP000013750">
    <property type="component" value="Unassembled WGS sequence"/>
</dbReference>
<dbReference type="EMBL" id="ASWH01000001">
    <property type="protein sequence ID" value="EOW83102.1"/>
    <property type="molecule type" value="Genomic_DNA"/>
</dbReference>
<keyword evidence="1" id="KW-1133">Transmembrane helix</keyword>
<gene>
    <name evidence="3" type="ORF">I592_02429</name>
    <name evidence="2" type="ORF">UKC_01538</name>
</gene>
<evidence type="ECO:0000313" key="4">
    <source>
        <dbReference type="Proteomes" id="UP000013750"/>
    </source>
</evidence>
<keyword evidence="1" id="KW-0472">Membrane</keyword>
<protein>
    <submittedName>
        <fullName evidence="2">Uncharacterized protein</fullName>
    </submittedName>
</protein>
<dbReference type="RefSeq" id="WP_010779955.1">
    <property type="nucleotide sequence ID" value="NZ_ASWH01000001.1"/>
</dbReference>
<feature type="transmembrane region" description="Helical" evidence="1">
    <location>
        <begin position="59"/>
        <end position="77"/>
    </location>
</feature>
<proteinExistence type="predicted"/>
<name>R2XQZ9_9ENTE</name>
<dbReference type="AlphaFoldDB" id="R2XQZ9"/>
<evidence type="ECO:0000313" key="5">
    <source>
        <dbReference type="Proteomes" id="UP000014160"/>
    </source>
</evidence>
<evidence type="ECO:0000313" key="3">
    <source>
        <dbReference type="EMBL" id="EOW83102.1"/>
    </source>
</evidence>
<dbReference type="HOGENOM" id="CLU_2342414_0_0_9"/>
<reference evidence="3 5" key="2">
    <citation type="submission" date="2013-03" db="EMBL/GenBank/DDBJ databases">
        <title>The Genome Sequence of Enterococcus gilvus ATCC BAA-350 (PacBio/Illumina hybrid assembly).</title>
        <authorList>
            <consortium name="The Broad Institute Genomics Platform"/>
            <consortium name="The Broad Institute Genome Sequencing Center for Infectious Disease"/>
            <person name="Earl A."/>
            <person name="Russ C."/>
            <person name="Gilmore M."/>
            <person name="Surin D."/>
            <person name="Walker B."/>
            <person name="Young S."/>
            <person name="Zeng Q."/>
            <person name="Gargeya S."/>
            <person name="Fitzgerald M."/>
            <person name="Haas B."/>
            <person name="Abouelleil A."/>
            <person name="Allen A.W."/>
            <person name="Alvarado L."/>
            <person name="Arachchi H.M."/>
            <person name="Berlin A.M."/>
            <person name="Chapman S.B."/>
            <person name="Gainer-Dewar J."/>
            <person name="Goldberg J."/>
            <person name="Griggs A."/>
            <person name="Gujja S."/>
            <person name="Hansen M."/>
            <person name="Howarth C."/>
            <person name="Imamovic A."/>
            <person name="Ireland A."/>
            <person name="Larimer J."/>
            <person name="McCowan C."/>
            <person name="Murphy C."/>
            <person name="Pearson M."/>
            <person name="Poon T.W."/>
            <person name="Priest M."/>
            <person name="Roberts A."/>
            <person name="Saif S."/>
            <person name="Shea T."/>
            <person name="Sisk P."/>
            <person name="Sykes S."/>
            <person name="Wortman J."/>
            <person name="Nusbaum C."/>
            <person name="Birren B."/>
        </authorList>
    </citation>
    <scope>NUCLEOTIDE SEQUENCE [LARGE SCALE GENOMIC DNA]</scope>
    <source>
        <strain evidence="3 5">ATCC BAA-350</strain>
    </source>
</reference>
<dbReference type="Proteomes" id="UP000014160">
    <property type="component" value="Unassembled WGS sequence"/>
</dbReference>
<dbReference type="EMBL" id="AJDQ01000006">
    <property type="protein sequence ID" value="EOI57324.1"/>
    <property type="molecule type" value="Genomic_DNA"/>
</dbReference>
<reference evidence="2 4" key="1">
    <citation type="submission" date="2013-02" db="EMBL/GenBank/DDBJ databases">
        <title>The Genome Sequence of Enterococcus gilvus ATCC BAA-350.</title>
        <authorList>
            <consortium name="The Broad Institute Genome Sequencing Platform"/>
            <consortium name="The Broad Institute Genome Sequencing Center for Infectious Disease"/>
            <person name="Earl A.M."/>
            <person name="Gilmore M.S."/>
            <person name="Lebreton F."/>
            <person name="Walker B."/>
            <person name="Young S.K."/>
            <person name="Zeng Q."/>
            <person name="Gargeya S."/>
            <person name="Fitzgerald M."/>
            <person name="Haas B."/>
            <person name="Abouelleil A."/>
            <person name="Alvarado L."/>
            <person name="Arachchi H.M."/>
            <person name="Berlin A.M."/>
            <person name="Chapman S.B."/>
            <person name="Dewar J."/>
            <person name="Goldberg J."/>
            <person name="Griggs A."/>
            <person name="Gujja S."/>
            <person name="Hansen M."/>
            <person name="Howarth C."/>
            <person name="Imamovic A."/>
            <person name="Larimer J."/>
            <person name="McCowan C."/>
            <person name="Murphy C."/>
            <person name="Neiman D."/>
            <person name="Pearson M."/>
            <person name="Priest M."/>
            <person name="Roberts A."/>
            <person name="Saif S."/>
            <person name="Shea T."/>
            <person name="Sisk P."/>
            <person name="Sykes S."/>
            <person name="Wortman J."/>
            <person name="Nusbaum C."/>
            <person name="Birren B."/>
        </authorList>
    </citation>
    <scope>NUCLEOTIDE SEQUENCE [LARGE SCALE GENOMIC DNA]</scope>
    <source>
        <strain evidence="2 4">ATCC BAA-350</strain>
    </source>
</reference>
<evidence type="ECO:0000256" key="1">
    <source>
        <dbReference type="SAM" id="Phobius"/>
    </source>
</evidence>
<dbReference type="PATRIC" id="fig|1158614.3.peg.1549"/>
<evidence type="ECO:0000313" key="2">
    <source>
        <dbReference type="EMBL" id="EOI57324.1"/>
    </source>
</evidence>
<keyword evidence="5" id="KW-1185">Reference proteome</keyword>